<sequence length="186" mass="19980">MRGVQQRDRRHGGRGFTLMEQVVVMVMAATLACLAAPALGKLAARSRLQTAQSALLAALQQTRGVAIHTRQRAMLCPTRDGQHCSDELHWEGGWLVGHYRSDHADQLTGPPSLSGEAHDQLTILSSTGRRRIRFQADGSAGGSNVSFTLCRRGDIEGALAITVANSGRILGSRATPDQARRCAQEG</sequence>
<keyword evidence="6 11" id="KW-0812">Transmembrane</keyword>
<evidence type="ECO:0000256" key="2">
    <source>
        <dbReference type="ARBA" id="ARBA00021549"/>
    </source>
</evidence>
<protein>
    <recommendedName>
        <fullName evidence="2">Type II secretion system protein H</fullName>
    </recommendedName>
    <alternativeName>
        <fullName evidence="10">General secretion pathway protein H</fullName>
    </alternativeName>
</protein>
<evidence type="ECO:0000256" key="4">
    <source>
        <dbReference type="ARBA" id="ARBA00022481"/>
    </source>
</evidence>
<evidence type="ECO:0000256" key="7">
    <source>
        <dbReference type="ARBA" id="ARBA00022989"/>
    </source>
</evidence>
<dbReference type="Proteomes" id="UP000254711">
    <property type="component" value="Unassembled WGS sequence"/>
</dbReference>
<gene>
    <name evidence="13" type="ORF">DVT68_04830</name>
</gene>
<evidence type="ECO:0000259" key="12">
    <source>
        <dbReference type="Pfam" id="PF12019"/>
    </source>
</evidence>
<keyword evidence="4" id="KW-0488">Methylation</keyword>
<evidence type="ECO:0000256" key="11">
    <source>
        <dbReference type="SAM" id="Phobius"/>
    </source>
</evidence>
<dbReference type="RefSeq" id="WP_114824393.1">
    <property type="nucleotide sequence ID" value="NZ_QQSY01000001.1"/>
</dbReference>
<dbReference type="PROSITE" id="PS51257">
    <property type="entry name" value="PROKAR_LIPOPROTEIN"/>
    <property type="match status" value="1"/>
</dbReference>
<comment type="caution">
    <text evidence="13">The sequence shown here is derived from an EMBL/GenBank/DDBJ whole genome shotgun (WGS) entry which is preliminary data.</text>
</comment>
<evidence type="ECO:0000256" key="6">
    <source>
        <dbReference type="ARBA" id="ARBA00022692"/>
    </source>
</evidence>
<evidence type="ECO:0000313" key="13">
    <source>
        <dbReference type="EMBL" id="RDJ00671.1"/>
    </source>
</evidence>
<proteinExistence type="inferred from homology"/>
<evidence type="ECO:0000256" key="9">
    <source>
        <dbReference type="ARBA" id="ARBA00025772"/>
    </source>
</evidence>
<dbReference type="SUPFAM" id="SSF54523">
    <property type="entry name" value="Pili subunits"/>
    <property type="match status" value="1"/>
</dbReference>
<accession>A0A370KEY9</accession>
<keyword evidence="14" id="KW-1185">Reference proteome</keyword>
<dbReference type="GO" id="GO:0005886">
    <property type="term" value="C:plasma membrane"/>
    <property type="evidence" value="ECO:0007669"/>
    <property type="project" value="UniProtKB-SubCell"/>
</dbReference>
<keyword evidence="5" id="KW-0997">Cell inner membrane</keyword>
<feature type="transmembrane region" description="Helical" evidence="11">
    <location>
        <begin position="21"/>
        <end position="40"/>
    </location>
</feature>
<dbReference type="Gene3D" id="3.55.40.10">
    <property type="entry name" value="minor pseudopilin epsh domain"/>
    <property type="match status" value="1"/>
</dbReference>
<dbReference type="InterPro" id="IPR022346">
    <property type="entry name" value="T2SS_GspH"/>
</dbReference>
<dbReference type="Pfam" id="PF12019">
    <property type="entry name" value="GspH"/>
    <property type="match status" value="1"/>
</dbReference>
<dbReference type="NCBIfam" id="TIGR02532">
    <property type="entry name" value="IV_pilin_GFxxxE"/>
    <property type="match status" value="1"/>
</dbReference>
<keyword evidence="3" id="KW-1003">Cell membrane</keyword>
<evidence type="ECO:0000313" key="14">
    <source>
        <dbReference type="Proteomes" id="UP000254711"/>
    </source>
</evidence>
<keyword evidence="8 11" id="KW-0472">Membrane</keyword>
<name>A0A370KEY9_9GAMM</name>
<comment type="subcellular location">
    <subcellularLocation>
        <location evidence="1">Cell inner membrane</location>
        <topology evidence="1">Single-pass membrane protein</topology>
    </subcellularLocation>
</comment>
<dbReference type="InterPro" id="IPR012902">
    <property type="entry name" value="N_methyl_site"/>
</dbReference>
<keyword evidence="7 11" id="KW-1133">Transmembrane helix</keyword>
<evidence type="ECO:0000256" key="8">
    <source>
        <dbReference type="ARBA" id="ARBA00023136"/>
    </source>
</evidence>
<dbReference type="InterPro" id="IPR045584">
    <property type="entry name" value="Pilin-like"/>
</dbReference>
<dbReference type="AlphaFoldDB" id="A0A370KEY9"/>
<dbReference type="EMBL" id="QQSY01000001">
    <property type="protein sequence ID" value="RDJ00671.1"/>
    <property type="molecule type" value="Genomic_DNA"/>
</dbReference>
<evidence type="ECO:0000256" key="10">
    <source>
        <dbReference type="ARBA" id="ARBA00030775"/>
    </source>
</evidence>
<reference evidence="13 14" key="1">
    <citation type="submission" date="2018-07" db="EMBL/GenBank/DDBJ databases">
        <title>Dyella solisilvae sp. nov., isolated from the pine and broad-leaved mixed forest soil.</title>
        <authorList>
            <person name="Gao Z."/>
            <person name="Qiu L."/>
        </authorList>
    </citation>
    <scope>NUCLEOTIDE SEQUENCE [LARGE SCALE GENOMIC DNA]</scope>
    <source>
        <strain evidence="13 14">DHG54</strain>
    </source>
</reference>
<dbReference type="GO" id="GO:0015627">
    <property type="term" value="C:type II protein secretion system complex"/>
    <property type="evidence" value="ECO:0007669"/>
    <property type="project" value="InterPro"/>
</dbReference>
<organism evidence="13 14">
    <name type="scientific">Dyella solisilvae</name>
    <dbReference type="NCBI Taxonomy" id="1920168"/>
    <lineage>
        <taxon>Bacteria</taxon>
        <taxon>Pseudomonadati</taxon>
        <taxon>Pseudomonadota</taxon>
        <taxon>Gammaproteobacteria</taxon>
        <taxon>Lysobacterales</taxon>
        <taxon>Rhodanobacteraceae</taxon>
        <taxon>Dyella</taxon>
    </lineage>
</organism>
<dbReference type="GO" id="GO:0015628">
    <property type="term" value="P:protein secretion by the type II secretion system"/>
    <property type="evidence" value="ECO:0007669"/>
    <property type="project" value="InterPro"/>
</dbReference>
<dbReference type="OrthoDB" id="2313614at2"/>
<feature type="domain" description="General secretion pathway GspH" evidence="12">
    <location>
        <begin position="53"/>
        <end position="167"/>
    </location>
</feature>
<comment type="similarity">
    <text evidence="9">Belongs to the GSP H family.</text>
</comment>
<evidence type="ECO:0000256" key="1">
    <source>
        <dbReference type="ARBA" id="ARBA00004377"/>
    </source>
</evidence>
<evidence type="ECO:0000256" key="5">
    <source>
        <dbReference type="ARBA" id="ARBA00022519"/>
    </source>
</evidence>
<evidence type="ECO:0000256" key="3">
    <source>
        <dbReference type="ARBA" id="ARBA00022475"/>
    </source>
</evidence>